<evidence type="ECO:0000313" key="2">
    <source>
        <dbReference type="Proteomes" id="UP000618754"/>
    </source>
</evidence>
<sequence length="231" mass="25413">MDSNSGQGFAVLELFTSEGCSSCPPADELLERIQKDAGNKPVYVLAYHVDYWNRLGWKDVFSNPDFSKRQYWYNSKFTSQVYTPQLILNGKTEFVGSDEEQIRNTLTAALNGKPITTLSLQGHQVGKNLNITYLSEGQPVQGKLIVAMVQKHAVSIIKAGENKGRTLTHAQIVKQFSTFSLSPERKGSETVVLPAGFDTQKWELIGFIQNPDTGEILAAAKTSVPSPSASL</sequence>
<dbReference type="EMBL" id="JACWMW010000003">
    <property type="protein sequence ID" value="MBD1386670.1"/>
    <property type="molecule type" value="Genomic_DNA"/>
</dbReference>
<dbReference type="InterPro" id="IPR010634">
    <property type="entry name" value="DUF1223"/>
</dbReference>
<organism evidence="1 2">
    <name type="scientific">Mucilaginibacter rigui</name>
    <dbReference type="NCBI Taxonomy" id="534635"/>
    <lineage>
        <taxon>Bacteria</taxon>
        <taxon>Pseudomonadati</taxon>
        <taxon>Bacteroidota</taxon>
        <taxon>Sphingobacteriia</taxon>
        <taxon>Sphingobacteriales</taxon>
        <taxon>Sphingobacteriaceae</taxon>
        <taxon>Mucilaginibacter</taxon>
    </lineage>
</organism>
<gene>
    <name evidence="1" type="ORF">IDJ75_15410</name>
</gene>
<evidence type="ECO:0000313" key="1">
    <source>
        <dbReference type="EMBL" id="MBD1386670.1"/>
    </source>
</evidence>
<comment type="caution">
    <text evidence="1">The sequence shown here is derived from an EMBL/GenBank/DDBJ whole genome shotgun (WGS) entry which is preliminary data.</text>
</comment>
<dbReference type="Pfam" id="PF06764">
    <property type="entry name" value="DUF1223"/>
    <property type="match status" value="1"/>
</dbReference>
<dbReference type="SUPFAM" id="SSF52833">
    <property type="entry name" value="Thioredoxin-like"/>
    <property type="match status" value="1"/>
</dbReference>
<name>A0ABR7XAN7_9SPHI</name>
<dbReference type="PANTHER" id="PTHR36057">
    <property type="match status" value="1"/>
</dbReference>
<proteinExistence type="predicted"/>
<keyword evidence="2" id="KW-1185">Reference proteome</keyword>
<protein>
    <submittedName>
        <fullName evidence="1">DUF1223 domain-containing protein</fullName>
    </submittedName>
</protein>
<reference evidence="1 2" key="1">
    <citation type="submission" date="2020-09" db="EMBL/GenBank/DDBJ databases">
        <title>Novel species of Mucilaginibacter isolated from a glacier on the Tibetan Plateau.</title>
        <authorList>
            <person name="Liu Q."/>
            <person name="Xin Y.-H."/>
        </authorList>
    </citation>
    <scope>NUCLEOTIDE SEQUENCE [LARGE SCALE GENOMIC DNA]</scope>
    <source>
        <strain evidence="1 2">CGMCC 1.13878</strain>
    </source>
</reference>
<dbReference type="Proteomes" id="UP000618754">
    <property type="component" value="Unassembled WGS sequence"/>
</dbReference>
<dbReference type="Gene3D" id="3.40.30.10">
    <property type="entry name" value="Glutaredoxin"/>
    <property type="match status" value="1"/>
</dbReference>
<accession>A0ABR7XAN7</accession>
<dbReference type="InterPro" id="IPR036249">
    <property type="entry name" value="Thioredoxin-like_sf"/>
</dbReference>
<dbReference type="PANTHER" id="PTHR36057:SF1">
    <property type="entry name" value="LIPOPROTEIN LIPID ATTACHMENT SITE-LIKE PROTEIN, PUTATIVE (DUF1223)-RELATED"/>
    <property type="match status" value="1"/>
</dbReference>